<dbReference type="EnsemblMetazoa" id="CapteT192072">
    <property type="protein sequence ID" value="CapteP192072"/>
    <property type="gene ID" value="CapteG192072"/>
</dbReference>
<dbReference type="PANTHER" id="PTHR47510">
    <property type="entry name" value="REVERSE TRANSCRIPTASE DOMAIN-CONTAINING PROTEIN"/>
    <property type="match status" value="1"/>
</dbReference>
<proteinExistence type="predicted"/>
<gene>
    <name evidence="1" type="ORF">CAPTEDRAFT_192072</name>
</gene>
<sequence length="258" mass="28930">MFDSHEVKWVHAERNISENSIQESDKIRAGNIAPSLETNRGAEKPALDKSQQAFRNPSYQGTELSVIVLAMQRKYNWDELLANTDAQINNEKITDKDLIADSFNKYFVDVGPSLAAKIPNHDHAPEDYLNGSHPHTIFLVPSTEIEVYNCLIKLKSSSSPGYDGLKSQIIKTVARELCIPLMHVINLCFTSGIVPFEFKLAIITPVYKGGDQSQFQSLIQICRLKVATHGKRVAIFSRLLRQDTLGLFFPETHTGPMC</sequence>
<reference evidence="2" key="3">
    <citation type="submission" date="2015-06" db="UniProtKB">
        <authorList>
            <consortium name="EnsemblMetazoa"/>
        </authorList>
    </citation>
    <scope>IDENTIFICATION</scope>
</reference>
<dbReference type="EMBL" id="KB308726">
    <property type="protein sequence ID" value="ELT96765.1"/>
    <property type="molecule type" value="Genomic_DNA"/>
</dbReference>
<dbReference type="Proteomes" id="UP000014760">
    <property type="component" value="Unassembled WGS sequence"/>
</dbReference>
<evidence type="ECO:0008006" key="4">
    <source>
        <dbReference type="Google" id="ProtNLM"/>
    </source>
</evidence>
<dbReference type="HOGENOM" id="CLU_1078671_0_0_1"/>
<protein>
    <recommendedName>
        <fullName evidence="4">Reverse transcriptase domain-containing protein</fullName>
    </recommendedName>
</protein>
<keyword evidence="3" id="KW-1185">Reference proteome</keyword>
<accession>R7U0P5</accession>
<name>R7U0P5_CAPTE</name>
<dbReference type="EMBL" id="AMQN01011166">
    <property type="status" value="NOT_ANNOTATED_CDS"/>
    <property type="molecule type" value="Genomic_DNA"/>
</dbReference>
<dbReference type="AlphaFoldDB" id="R7U0P5"/>
<reference evidence="3" key="1">
    <citation type="submission" date="2012-12" db="EMBL/GenBank/DDBJ databases">
        <authorList>
            <person name="Hellsten U."/>
            <person name="Grimwood J."/>
            <person name="Chapman J.A."/>
            <person name="Shapiro H."/>
            <person name="Aerts A."/>
            <person name="Otillar R.P."/>
            <person name="Terry A.Y."/>
            <person name="Boore J.L."/>
            <person name="Simakov O."/>
            <person name="Marletaz F."/>
            <person name="Cho S.-J."/>
            <person name="Edsinger-Gonzales E."/>
            <person name="Havlak P."/>
            <person name="Kuo D.-H."/>
            <person name="Larsson T."/>
            <person name="Lv J."/>
            <person name="Arendt D."/>
            <person name="Savage R."/>
            <person name="Osoegawa K."/>
            <person name="de Jong P."/>
            <person name="Lindberg D.R."/>
            <person name="Seaver E.C."/>
            <person name="Weisblat D.A."/>
            <person name="Putnam N.H."/>
            <person name="Grigoriev I.V."/>
            <person name="Rokhsar D.S."/>
        </authorList>
    </citation>
    <scope>NUCLEOTIDE SEQUENCE</scope>
    <source>
        <strain evidence="3">I ESC-2004</strain>
    </source>
</reference>
<evidence type="ECO:0000313" key="3">
    <source>
        <dbReference type="Proteomes" id="UP000014760"/>
    </source>
</evidence>
<evidence type="ECO:0000313" key="1">
    <source>
        <dbReference type="EMBL" id="ELT96765.1"/>
    </source>
</evidence>
<reference evidence="1 3" key="2">
    <citation type="journal article" date="2013" name="Nature">
        <title>Insights into bilaterian evolution from three spiralian genomes.</title>
        <authorList>
            <person name="Simakov O."/>
            <person name="Marletaz F."/>
            <person name="Cho S.J."/>
            <person name="Edsinger-Gonzales E."/>
            <person name="Havlak P."/>
            <person name="Hellsten U."/>
            <person name="Kuo D.H."/>
            <person name="Larsson T."/>
            <person name="Lv J."/>
            <person name="Arendt D."/>
            <person name="Savage R."/>
            <person name="Osoegawa K."/>
            <person name="de Jong P."/>
            <person name="Grimwood J."/>
            <person name="Chapman J.A."/>
            <person name="Shapiro H."/>
            <person name="Aerts A."/>
            <person name="Otillar R.P."/>
            <person name="Terry A.Y."/>
            <person name="Boore J.L."/>
            <person name="Grigoriev I.V."/>
            <person name="Lindberg D.R."/>
            <person name="Seaver E.C."/>
            <person name="Weisblat D.A."/>
            <person name="Putnam N.H."/>
            <person name="Rokhsar D.S."/>
        </authorList>
    </citation>
    <scope>NUCLEOTIDE SEQUENCE</scope>
    <source>
        <strain evidence="1 3">I ESC-2004</strain>
    </source>
</reference>
<dbReference type="PANTHER" id="PTHR47510:SF3">
    <property type="entry name" value="ENDO_EXONUCLEASE_PHOSPHATASE DOMAIN-CONTAINING PROTEIN"/>
    <property type="match status" value="1"/>
</dbReference>
<dbReference type="STRING" id="283909.R7U0P5"/>
<dbReference type="OrthoDB" id="6243574at2759"/>
<evidence type="ECO:0000313" key="2">
    <source>
        <dbReference type="EnsemblMetazoa" id="CapteP192072"/>
    </source>
</evidence>
<organism evidence="1">
    <name type="scientific">Capitella teleta</name>
    <name type="common">Polychaete worm</name>
    <dbReference type="NCBI Taxonomy" id="283909"/>
    <lineage>
        <taxon>Eukaryota</taxon>
        <taxon>Metazoa</taxon>
        <taxon>Spiralia</taxon>
        <taxon>Lophotrochozoa</taxon>
        <taxon>Annelida</taxon>
        <taxon>Polychaeta</taxon>
        <taxon>Sedentaria</taxon>
        <taxon>Scolecida</taxon>
        <taxon>Capitellidae</taxon>
        <taxon>Capitella</taxon>
    </lineage>
</organism>